<dbReference type="AlphaFoldDB" id="A0A5J9U5E4"/>
<gene>
    <name evidence="2" type="ORF">EJB05_34909</name>
</gene>
<dbReference type="OrthoDB" id="778489at2759"/>
<reference evidence="2 3" key="1">
    <citation type="journal article" date="2019" name="Sci. Rep.">
        <title>A high-quality genome of Eragrostis curvula grass provides insights into Poaceae evolution and supports new strategies to enhance forage quality.</title>
        <authorList>
            <person name="Carballo J."/>
            <person name="Santos B.A.C.M."/>
            <person name="Zappacosta D."/>
            <person name="Garbus I."/>
            <person name="Selva J.P."/>
            <person name="Gallo C.A."/>
            <person name="Diaz A."/>
            <person name="Albertini E."/>
            <person name="Caccamo M."/>
            <person name="Echenique V."/>
        </authorList>
    </citation>
    <scope>NUCLEOTIDE SEQUENCE [LARGE SCALE GENOMIC DNA]</scope>
    <source>
        <strain evidence="3">cv. Victoria</strain>
        <tissue evidence="2">Leaf</tissue>
    </source>
</reference>
<dbReference type="Proteomes" id="UP000324897">
    <property type="component" value="Chromosome 7"/>
</dbReference>
<evidence type="ECO:0000313" key="3">
    <source>
        <dbReference type="Proteomes" id="UP000324897"/>
    </source>
</evidence>
<dbReference type="Pfam" id="PF22936">
    <property type="entry name" value="Pol_BBD"/>
    <property type="match status" value="1"/>
</dbReference>
<comment type="caution">
    <text evidence="2">The sequence shown here is derived from an EMBL/GenBank/DDBJ whole genome shotgun (WGS) entry which is preliminary data.</text>
</comment>
<accession>A0A5J9U5E4</accession>
<evidence type="ECO:0000313" key="2">
    <source>
        <dbReference type="EMBL" id="TVU18795.1"/>
    </source>
</evidence>
<dbReference type="EMBL" id="RWGY01000029">
    <property type="protein sequence ID" value="TVU18795.1"/>
    <property type="molecule type" value="Genomic_DNA"/>
</dbReference>
<feature type="domain" description="Retrovirus-related Pol polyprotein from transposon TNT 1-94-like beta-barrel" evidence="1">
    <location>
        <begin position="162"/>
        <end position="238"/>
    </location>
</feature>
<proteinExistence type="predicted"/>
<dbReference type="Gramene" id="TVU18795">
    <property type="protein sequence ID" value="TVU18795"/>
    <property type="gene ID" value="EJB05_34909"/>
</dbReference>
<protein>
    <recommendedName>
        <fullName evidence="1">Retrovirus-related Pol polyprotein from transposon TNT 1-94-like beta-barrel domain-containing protein</fullName>
    </recommendedName>
</protein>
<organism evidence="2 3">
    <name type="scientific">Eragrostis curvula</name>
    <name type="common">weeping love grass</name>
    <dbReference type="NCBI Taxonomy" id="38414"/>
    <lineage>
        <taxon>Eukaryota</taxon>
        <taxon>Viridiplantae</taxon>
        <taxon>Streptophyta</taxon>
        <taxon>Embryophyta</taxon>
        <taxon>Tracheophyta</taxon>
        <taxon>Spermatophyta</taxon>
        <taxon>Magnoliopsida</taxon>
        <taxon>Liliopsida</taxon>
        <taxon>Poales</taxon>
        <taxon>Poaceae</taxon>
        <taxon>PACMAD clade</taxon>
        <taxon>Chloridoideae</taxon>
        <taxon>Eragrostideae</taxon>
        <taxon>Eragrostidinae</taxon>
        <taxon>Eragrostis</taxon>
    </lineage>
</organism>
<name>A0A5J9U5E4_9POAL</name>
<keyword evidence="3" id="KW-1185">Reference proteome</keyword>
<evidence type="ECO:0000259" key="1">
    <source>
        <dbReference type="Pfam" id="PF22936"/>
    </source>
</evidence>
<sequence>MSPSRSKKKQAPKPKKFVGSYSIVEVDSALVDPVLRQSVREKNKEALAYALDPSRGHSKPSKPNTADTVWYLTSSSHHVTGNLDLLTDLTPIDDRWIQSILGIGPMMQALAPQLHQKWTMSANECIFIDPHDGRVVGKASPSPRTEGLFEFDFIDLSSGAVWYIASNVSQHMTGNLQLLTDFNTIRPSRTIRTNTGEQLQMCGHGSVKTERFNISNVSYVPGLKENIISISQLTDVGYSVEFGANGFQVKNRSDGVIVGRGSYGGNQLFHLDSLMIPS</sequence>
<dbReference type="InterPro" id="IPR054722">
    <property type="entry name" value="PolX-like_BBD"/>
</dbReference>